<dbReference type="GO" id="GO:0016491">
    <property type="term" value="F:oxidoreductase activity"/>
    <property type="evidence" value="ECO:0007669"/>
    <property type="project" value="InterPro"/>
</dbReference>
<sequence>MNDKCNSNRLCRPYGVKWKNSNLPDKVPVIGLGCSSFSTFFMKETDTQTDSVDYGKQHLECSQENAHLIPSNNHKVQEWIATIVYAIENGITLLDTAPWYGHGSSEVVIGYAMRQLLVDAAIDKESDQREEIHSDNMSIEQNTQHVNNSFKRIQRKELIINTKVGRYDASPRLQFDFSYDMTLKSAKRSVSRMNCGYIDVLQLHDPEFAPSMDLLFEETLPALLECKRLGYAKAIGLTGYPLETQHTIFQRAVRSDSPGIADLFDQSLTYGHFNLHNQDLFTKPFKGEIIQEDVNADADTKISLIKYCHSRSIATMAAAPLSMGLLTHQPPPEWHPANQELKDACCKAAIIAHEHCVDLPTLAVLFAIAQEDIGCTLLGMGSIKEVDAAINAMRRIETIHDDAKGIKSDDSATHVPGIGHNLRRKIFSKLAPFLTESEHTVLKVLISDNNTDANRNGPFANIWKREEYNWDGLREANNFWSNIPGGKTEAEARMRVRTL</sequence>
<dbReference type="SUPFAM" id="SSF51430">
    <property type="entry name" value="NAD(P)-linked oxidoreductase"/>
    <property type="match status" value="1"/>
</dbReference>
<dbReference type="InterPro" id="IPR020471">
    <property type="entry name" value="AKR"/>
</dbReference>
<dbReference type="InterPro" id="IPR023210">
    <property type="entry name" value="NADP_OxRdtase_dom"/>
</dbReference>
<gene>
    <name evidence="2" type="ORF">CDEB00056_LOCUS14206</name>
</gene>
<dbReference type="Pfam" id="PF00248">
    <property type="entry name" value="Aldo_ket_red"/>
    <property type="match status" value="2"/>
</dbReference>
<dbReference type="Gene3D" id="3.20.20.100">
    <property type="entry name" value="NADP-dependent oxidoreductase domain"/>
    <property type="match status" value="1"/>
</dbReference>
<dbReference type="InterPro" id="IPR036812">
    <property type="entry name" value="NAD(P)_OxRdtase_dom_sf"/>
</dbReference>
<protein>
    <recommendedName>
        <fullName evidence="1">NADP-dependent oxidoreductase domain-containing protein</fullName>
    </recommendedName>
</protein>
<name>A0A7S3VBQ8_9STRA</name>
<dbReference type="PANTHER" id="PTHR42686:SF1">
    <property type="entry name" value="GH17980P-RELATED"/>
    <property type="match status" value="1"/>
</dbReference>
<proteinExistence type="predicted"/>
<dbReference type="EMBL" id="HBIO01018504">
    <property type="protein sequence ID" value="CAE0469353.1"/>
    <property type="molecule type" value="Transcribed_RNA"/>
</dbReference>
<feature type="domain" description="NADP-dependent oxidoreductase" evidence="1">
    <location>
        <begin position="77"/>
        <end position="244"/>
    </location>
</feature>
<feature type="domain" description="NADP-dependent oxidoreductase" evidence="1">
    <location>
        <begin position="303"/>
        <end position="395"/>
    </location>
</feature>
<dbReference type="GO" id="GO:0005829">
    <property type="term" value="C:cytosol"/>
    <property type="evidence" value="ECO:0007669"/>
    <property type="project" value="TreeGrafter"/>
</dbReference>
<reference evidence="2" key="1">
    <citation type="submission" date="2021-01" db="EMBL/GenBank/DDBJ databases">
        <authorList>
            <person name="Corre E."/>
            <person name="Pelletier E."/>
            <person name="Niang G."/>
            <person name="Scheremetjew M."/>
            <person name="Finn R."/>
            <person name="Kale V."/>
            <person name="Holt S."/>
            <person name="Cochrane G."/>
            <person name="Meng A."/>
            <person name="Brown T."/>
            <person name="Cohen L."/>
        </authorList>
    </citation>
    <scope>NUCLEOTIDE SEQUENCE</scope>
    <source>
        <strain evidence="2">MM31A-1</strain>
    </source>
</reference>
<dbReference type="PANTHER" id="PTHR42686">
    <property type="entry name" value="GH17980P-RELATED"/>
    <property type="match status" value="1"/>
</dbReference>
<dbReference type="AlphaFoldDB" id="A0A7S3VBQ8"/>
<evidence type="ECO:0000259" key="1">
    <source>
        <dbReference type="Pfam" id="PF00248"/>
    </source>
</evidence>
<organism evidence="2">
    <name type="scientific">Chaetoceros debilis</name>
    <dbReference type="NCBI Taxonomy" id="122233"/>
    <lineage>
        <taxon>Eukaryota</taxon>
        <taxon>Sar</taxon>
        <taxon>Stramenopiles</taxon>
        <taxon>Ochrophyta</taxon>
        <taxon>Bacillariophyta</taxon>
        <taxon>Coscinodiscophyceae</taxon>
        <taxon>Chaetocerotophycidae</taxon>
        <taxon>Chaetocerotales</taxon>
        <taxon>Chaetocerotaceae</taxon>
        <taxon>Chaetoceros</taxon>
    </lineage>
</organism>
<accession>A0A7S3VBQ8</accession>
<evidence type="ECO:0000313" key="2">
    <source>
        <dbReference type="EMBL" id="CAE0469353.1"/>
    </source>
</evidence>